<evidence type="ECO:0000313" key="1">
    <source>
        <dbReference type="EMBL" id="MBI6120451.1"/>
    </source>
</evidence>
<accession>A0ABS0THE5</accession>
<dbReference type="EMBL" id="JAEHNY010000008">
    <property type="protein sequence ID" value="MBI6120451.1"/>
    <property type="molecule type" value="Genomic_DNA"/>
</dbReference>
<proteinExistence type="predicted"/>
<keyword evidence="2" id="KW-1185">Reference proteome</keyword>
<evidence type="ECO:0008006" key="3">
    <source>
        <dbReference type="Google" id="ProtNLM"/>
    </source>
</evidence>
<sequence>MKFFALSFFTALIFFANTCNRQETEGQMELTGKIESQGITSYQYGTHVLKTENEFYALRSDKIDLDKFIGKKVTVSGSRIDGYPVDGGPLYILVTNAKQL</sequence>
<dbReference type="Proteomes" id="UP000635665">
    <property type="component" value="Unassembled WGS sequence"/>
</dbReference>
<reference evidence="1 2" key="1">
    <citation type="submission" date="2020-12" db="EMBL/GenBank/DDBJ databases">
        <title>Salegentibacter orientalis sp. nov., isolated from costal sediment.</title>
        <authorList>
            <person name="Lian F.-B."/>
        </authorList>
    </citation>
    <scope>NUCLEOTIDE SEQUENCE [LARGE SCALE GENOMIC DNA]</scope>
    <source>
        <strain evidence="1 2">F60176</strain>
    </source>
</reference>
<organism evidence="1 2">
    <name type="scientific">Salegentibacter maritimus</name>
    <dbReference type="NCBI Taxonomy" id="2794347"/>
    <lineage>
        <taxon>Bacteria</taxon>
        <taxon>Pseudomonadati</taxon>
        <taxon>Bacteroidota</taxon>
        <taxon>Flavobacteriia</taxon>
        <taxon>Flavobacteriales</taxon>
        <taxon>Flavobacteriaceae</taxon>
        <taxon>Salegentibacter</taxon>
    </lineage>
</organism>
<comment type="caution">
    <text evidence="1">The sequence shown here is derived from an EMBL/GenBank/DDBJ whole genome shotgun (WGS) entry which is preliminary data.</text>
</comment>
<name>A0ABS0THE5_9FLAO</name>
<evidence type="ECO:0000313" key="2">
    <source>
        <dbReference type="Proteomes" id="UP000635665"/>
    </source>
</evidence>
<gene>
    <name evidence="1" type="ORF">I6U50_10520</name>
</gene>
<protein>
    <recommendedName>
        <fullName evidence="3">DUF5666 domain-containing protein</fullName>
    </recommendedName>
</protein>
<dbReference type="RefSeq" id="WP_198638789.1">
    <property type="nucleotide sequence ID" value="NZ_JAEHNY010000008.1"/>
</dbReference>